<accession>D1GKX8</accession>
<organism evidence="2">
    <name type="scientific">Herdmania momus</name>
    <name type="common">Brown sea squirt</name>
    <name type="synonym">Cynthia momus</name>
    <dbReference type="NCBI Taxonomy" id="7733"/>
    <lineage>
        <taxon>Eukaryota</taxon>
        <taxon>Metazoa</taxon>
        <taxon>Chordata</taxon>
        <taxon>Tunicata</taxon>
        <taxon>Ascidiacea</taxon>
        <taxon>Stolidobranchia</taxon>
        <taxon>Pyuridae</taxon>
        <taxon>Herdmania</taxon>
    </lineage>
</organism>
<feature type="transmembrane region" description="Helical" evidence="1">
    <location>
        <begin position="51"/>
        <end position="71"/>
    </location>
</feature>
<keyword evidence="1" id="KW-1133">Transmembrane helix</keyword>
<protein>
    <submittedName>
        <fullName evidence="2">NADH dehydrogenase subunit 4L</fullName>
    </submittedName>
</protein>
<reference evidence="2" key="2">
    <citation type="submission" date="2009-03" db="EMBL/GenBank/DDBJ databases">
        <authorList>
            <person name="Singh T."/>
        </authorList>
    </citation>
    <scope>NUCLEOTIDE SEQUENCE</scope>
</reference>
<dbReference type="GeneID" id="8656081"/>
<reference evidence="2" key="1">
    <citation type="journal article" date="2009" name="BMC Genomics">
        <title>Tunicate mitogenomics and phylogenetics: peculiarities of the Herdmania momus mitochondrial genome and support for the new chordate phylogeny.</title>
        <authorList>
            <person name="Singh T.R."/>
            <person name="Tsagkogeorga G."/>
            <person name="Delsuc F."/>
            <person name="Blanquart S."/>
            <person name="Shenkar N."/>
            <person name="Loya Y."/>
            <person name="Douzery E.J."/>
            <person name="Huchon D."/>
        </authorList>
    </citation>
    <scope>NUCLEOTIDE SEQUENCE</scope>
</reference>
<geneLocation type="mitochondrion" evidence="2"/>
<evidence type="ECO:0000256" key="1">
    <source>
        <dbReference type="SAM" id="Phobius"/>
    </source>
</evidence>
<dbReference type="AlphaFoldDB" id="D1GKX8"/>
<keyword evidence="2" id="KW-0496">Mitochondrion</keyword>
<keyword evidence="1" id="KW-0812">Transmembrane</keyword>
<keyword evidence="1" id="KW-0472">Membrane</keyword>
<feature type="transmembrane region" description="Helical" evidence="1">
    <location>
        <begin position="27"/>
        <end position="44"/>
    </location>
</feature>
<evidence type="ECO:0000313" key="2">
    <source>
        <dbReference type="EMBL" id="CAX65557.1"/>
    </source>
</evidence>
<name>D1GKX8_HERMO</name>
<gene>
    <name evidence="2" type="primary">nd4L</name>
</gene>
<sequence>MLVLLIFIIIVFFCVVLFELELMNLLLILEFVFLCLLGLVCFLTSDVYFGLLVISFSSCEAVVGLSFLLYFNKLFQGYVANVAE</sequence>
<proteinExistence type="predicted"/>
<dbReference type="CTD" id="4539"/>
<dbReference type="RefSeq" id="YP_003331095.1">
    <property type="nucleotide sequence ID" value="NC_013561.1"/>
</dbReference>
<dbReference type="EMBL" id="FN296153">
    <property type="protein sequence ID" value="CAX65557.1"/>
    <property type="molecule type" value="Genomic_DNA"/>
</dbReference>